<dbReference type="AlphaFoldDB" id="A0A292PXG7"/>
<dbReference type="PANTHER" id="PTHR13109">
    <property type="entry name" value="NEUROCHONDRIN"/>
    <property type="match status" value="1"/>
</dbReference>
<keyword evidence="3" id="KW-1185">Reference proteome</keyword>
<gene>
    <name evidence="2" type="ORF">GSTUAT00004433001</name>
</gene>
<evidence type="ECO:0000313" key="3">
    <source>
        <dbReference type="Proteomes" id="UP001412239"/>
    </source>
</evidence>
<proteinExistence type="predicted"/>
<dbReference type="SUPFAM" id="SSF48371">
    <property type="entry name" value="ARM repeat"/>
    <property type="match status" value="1"/>
</dbReference>
<dbReference type="Pfam" id="PF05536">
    <property type="entry name" value="Neurochondrin"/>
    <property type="match status" value="1"/>
</dbReference>
<dbReference type="InterPro" id="IPR016024">
    <property type="entry name" value="ARM-type_fold"/>
</dbReference>
<dbReference type="PANTHER" id="PTHR13109:SF7">
    <property type="entry name" value="NEUROCHONDRIN"/>
    <property type="match status" value="1"/>
</dbReference>
<name>A0A292PXG7_9PEZI</name>
<evidence type="ECO:0000256" key="1">
    <source>
        <dbReference type="SAM" id="MobiDB-lite"/>
    </source>
</evidence>
<dbReference type="Proteomes" id="UP001412239">
    <property type="component" value="Unassembled WGS sequence"/>
</dbReference>
<feature type="compositionally biased region" description="Polar residues" evidence="1">
    <location>
        <begin position="7"/>
        <end position="24"/>
    </location>
</feature>
<dbReference type="EMBL" id="LN891020">
    <property type="protein sequence ID" value="CUS11481.1"/>
    <property type="molecule type" value="Genomic_DNA"/>
</dbReference>
<organism evidence="2 3">
    <name type="scientific">Tuber aestivum</name>
    <name type="common">summer truffle</name>
    <dbReference type="NCBI Taxonomy" id="59557"/>
    <lineage>
        <taxon>Eukaryota</taxon>
        <taxon>Fungi</taxon>
        <taxon>Dikarya</taxon>
        <taxon>Ascomycota</taxon>
        <taxon>Pezizomycotina</taxon>
        <taxon>Pezizomycetes</taxon>
        <taxon>Pezizales</taxon>
        <taxon>Tuberaceae</taxon>
        <taxon>Tuber</taxon>
    </lineage>
</organism>
<dbReference type="InterPro" id="IPR008709">
    <property type="entry name" value="Neurochondrin"/>
</dbReference>
<protein>
    <submittedName>
        <fullName evidence="2">Uncharacterized protein</fullName>
    </submittedName>
</protein>
<sequence>MEAPVNQPVSDTSQEIPTQEPDSQTVEQCINYLSRRDDTSRFVGLAMLSSLLTHIQDINVLTRCWKSLSPRFLDRLLKSGWYRSGLHLALRDVNKWSLSQKSPEEARDMVELAVHILHAFSTLLPDSAEEVSLVGRAPLLAEILPRCSTITQATILQTLLVFSTGRKGSGVILRIKDLSPLIKCSAEHEAAMQILQYSFVNSISEPLLLTDGLKRFLPSICEDMLAMDKAPRSRILSFLSDLLARFPPELLPSDTNWVKSAYAAIRVVITSGHNSHERSHCTKIVASLLHKYPPSLLFGPKALGKAPVNEEKPFVYFFIQLVLIDLRATFPALLEQLAAPSYESTAHRLASDFDVLAAFLGYLLTVEDFDDIPITPDLLLKLKADIGETFGLTLEFLRDRWDAGYAGAAGFEPGFEKDVPLSVTWETKLEGGIARDPLVIAAARALSLWLKEDESLREESGGLTDFFLGLWKKGKEDGVDHRFWILSSLEGTVEEDNGREQFLQYQGIDLLWADLKTICVDRNAGADDLQIAFDEARVLTQVVILGDKANEAWVKEVLAAVNIRGDSGMRLELDAAMARLASACLVKTSKAVRRRLKDDVQKVKEVCGRLFAMASGRMEDGGVIAELVGEAVEELDGM</sequence>
<reference evidence="2" key="1">
    <citation type="submission" date="2015-10" db="EMBL/GenBank/DDBJ databases">
        <authorList>
            <person name="Regsiter A."/>
            <person name="william w."/>
        </authorList>
    </citation>
    <scope>NUCLEOTIDE SEQUENCE</scope>
    <source>
        <strain evidence="2">Montdore</strain>
    </source>
</reference>
<feature type="region of interest" description="Disordered" evidence="1">
    <location>
        <begin position="1"/>
        <end position="24"/>
    </location>
</feature>
<evidence type="ECO:0000313" key="2">
    <source>
        <dbReference type="EMBL" id="CUS11481.1"/>
    </source>
</evidence>
<accession>A0A292PXG7</accession>